<dbReference type="EMBL" id="CAUYUJ010022232">
    <property type="protein sequence ID" value="CAK0909639.1"/>
    <property type="molecule type" value="Genomic_DNA"/>
</dbReference>
<feature type="non-terminal residue" evidence="2">
    <location>
        <position position="1"/>
    </location>
</feature>
<keyword evidence="3" id="KW-1185">Reference proteome</keyword>
<feature type="region of interest" description="Disordered" evidence="1">
    <location>
        <begin position="225"/>
        <end position="247"/>
    </location>
</feature>
<feature type="compositionally biased region" description="Polar residues" evidence="1">
    <location>
        <begin position="226"/>
        <end position="235"/>
    </location>
</feature>
<evidence type="ECO:0000313" key="3">
    <source>
        <dbReference type="Proteomes" id="UP001189429"/>
    </source>
</evidence>
<proteinExistence type="predicted"/>
<protein>
    <submittedName>
        <fullName evidence="2">Uncharacterized protein</fullName>
    </submittedName>
</protein>
<evidence type="ECO:0000256" key="1">
    <source>
        <dbReference type="SAM" id="MobiDB-lite"/>
    </source>
</evidence>
<evidence type="ECO:0000313" key="2">
    <source>
        <dbReference type="EMBL" id="CAK0909639.1"/>
    </source>
</evidence>
<gene>
    <name evidence="2" type="ORF">PCOR1329_LOCUS83999</name>
</gene>
<dbReference type="Proteomes" id="UP001189429">
    <property type="component" value="Unassembled WGS sequence"/>
</dbReference>
<comment type="caution">
    <text evidence="2">The sequence shown here is derived from an EMBL/GenBank/DDBJ whole genome shotgun (WGS) entry which is preliminary data.</text>
</comment>
<feature type="region of interest" description="Disordered" evidence="1">
    <location>
        <begin position="139"/>
        <end position="165"/>
    </location>
</feature>
<sequence length="260" mass="28858">GEGAELPAAAASAARLPEEAGSGGVAALRVRGCAHFETAQAVHGDYEVCGRNHGRPAFRIGDIDQGQGFDAFIYYWDDREGADFAGWWMGPRLGGEDVWVHHPGWPADRWPPRSGWCAPHDGPVDAVMVVETVTAAEDLPILPDRQAPSSGSLQRPREATSRTDEARKARLGRLAAQLKPQADGAAEQVRQDSGRQEQLVALKRSLDSVHKETDEQMRRMMELQRKMQSLQQSMQDRQKREEQIQRRMRELVVSSSVIDT</sequence>
<feature type="compositionally biased region" description="Basic and acidic residues" evidence="1">
    <location>
        <begin position="236"/>
        <end position="247"/>
    </location>
</feature>
<name>A0ABN9YED6_9DINO</name>
<accession>A0ABN9YED6</accession>
<organism evidence="2 3">
    <name type="scientific">Prorocentrum cordatum</name>
    <dbReference type="NCBI Taxonomy" id="2364126"/>
    <lineage>
        <taxon>Eukaryota</taxon>
        <taxon>Sar</taxon>
        <taxon>Alveolata</taxon>
        <taxon>Dinophyceae</taxon>
        <taxon>Prorocentrales</taxon>
        <taxon>Prorocentraceae</taxon>
        <taxon>Prorocentrum</taxon>
    </lineage>
</organism>
<reference evidence="2" key="1">
    <citation type="submission" date="2023-10" db="EMBL/GenBank/DDBJ databases">
        <authorList>
            <person name="Chen Y."/>
            <person name="Shah S."/>
            <person name="Dougan E. K."/>
            <person name="Thang M."/>
            <person name="Chan C."/>
        </authorList>
    </citation>
    <scope>NUCLEOTIDE SEQUENCE [LARGE SCALE GENOMIC DNA]</scope>
</reference>
<feature type="compositionally biased region" description="Basic and acidic residues" evidence="1">
    <location>
        <begin position="155"/>
        <end position="165"/>
    </location>
</feature>